<reference evidence="4 5" key="1">
    <citation type="submission" date="2019-03" db="EMBL/GenBank/DDBJ databases">
        <title>Luteimonas zhaokaii sp.nov., isolated from the rectal contents of Plateau pika in Yushu, Qinghai Province, China.</title>
        <authorList>
            <person name="Zhang G."/>
        </authorList>
    </citation>
    <scope>NUCLEOTIDE SEQUENCE [LARGE SCALE GENOMIC DNA]</scope>
    <source>
        <strain evidence="4 5">THG-MD21</strain>
    </source>
</reference>
<evidence type="ECO:0000256" key="1">
    <source>
        <dbReference type="SAM" id="MobiDB-lite"/>
    </source>
</evidence>
<sequence length="479" mass="50903">MHGRRLLRTGATARRHARTGTGGRRMSISIRRVRALACGLFLASAAVAADDGAFVAQWPLTLPSGDAGAYQLELDAAVYATTVSPALRDVVVVNGDGRQVPALLQAAPPPAARKATQALAWFPLPADAARAGSDIAAISELDPDGRLRRIQWRPARENAPPAALLIDASAATAPLQALVLDWGVAETAFERTMRVEASDNLRDWRPVSAGGRLLDLRRGDDRLVERRIAFDAPVRTRYLRLLPGAGAGVMPAIVSLVGETNAAADAPTLAWQDLQAPGPVDADGGFVYRLDARLPVTHVDIGLEGNATARWTLSVREADDTPWRTLTSNWLVYRVGADAASRTPPLALDATLRARQWRLVPDSPHTGATPKLRLGWQPERLVFVAEGAPPFALRAGSATAVRGDAPVAPLLADLRARNGGNWQPAAATLGARAELAGAAALENTPPRDWGTWLLWGVLLLGVLLIGGFALSLLRAPKPQ</sequence>
<keyword evidence="2" id="KW-1133">Transmembrane helix</keyword>
<dbReference type="EMBL" id="SMTG01000005">
    <property type="protein sequence ID" value="TDK30078.1"/>
    <property type="molecule type" value="Genomic_DNA"/>
</dbReference>
<feature type="signal peptide" evidence="3">
    <location>
        <begin position="1"/>
        <end position="48"/>
    </location>
</feature>
<dbReference type="Proteomes" id="UP000295543">
    <property type="component" value="Unassembled WGS sequence"/>
</dbReference>
<dbReference type="Pfam" id="PF13163">
    <property type="entry name" value="DUF3999"/>
    <property type="match status" value="1"/>
</dbReference>
<gene>
    <name evidence="4" type="ORF">E2F49_12860</name>
</gene>
<protein>
    <submittedName>
        <fullName evidence="4">DUF3999 domain-containing protein</fullName>
    </submittedName>
</protein>
<proteinExistence type="predicted"/>
<accession>A0A4R5U7C0</accession>
<dbReference type="AlphaFoldDB" id="A0A4R5U7C0"/>
<organism evidence="4 5">
    <name type="scientific">Luteimonas terrae</name>
    <dbReference type="NCBI Taxonomy" id="1530191"/>
    <lineage>
        <taxon>Bacteria</taxon>
        <taxon>Pseudomonadati</taxon>
        <taxon>Pseudomonadota</taxon>
        <taxon>Gammaproteobacteria</taxon>
        <taxon>Lysobacterales</taxon>
        <taxon>Lysobacteraceae</taxon>
        <taxon>Luteimonas</taxon>
    </lineage>
</organism>
<evidence type="ECO:0000256" key="2">
    <source>
        <dbReference type="SAM" id="Phobius"/>
    </source>
</evidence>
<dbReference type="InterPro" id="IPR025060">
    <property type="entry name" value="DUF3999"/>
</dbReference>
<dbReference type="OrthoDB" id="5405606at2"/>
<keyword evidence="2" id="KW-0812">Transmembrane</keyword>
<feature type="chain" id="PRO_5020246926" evidence="3">
    <location>
        <begin position="49"/>
        <end position="479"/>
    </location>
</feature>
<keyword evidence="5" id="KW-1185">Reference proteome</keyword>
<evidence type="ECO:0000313" key="4">
    <source>
        <dbReference type="EMBL" id="TDK30078.1"/>
    </source>
</evidence>
<evidence type="ECO:0000256" key="3">
    <source>
        <dbReference type="SAM" id="SignalP"/>
    </source>
</evidence>
<feature type="transmembrane region" description="Helical" evidence="2">
    <location>
        <begin position="452"/>
        <end position="473"/>
    </location>
</feature>
<feature type="compositionally biased region" description="Basic residues" evidence="1">
    <location>
        <begin position="1"/>
        <end position="18"/>
    </location>
</feature>
<keyword evidence="3" id="KW-0732">Signal</keyword>
<feature type="region of interest" description="Disordered" evidence="1">
    <location>
        <begin position="1"/>
        <end position="22"/>
    </location>
</feature>
<comment type="caution">
    <text evidence="4">The sequence shown here is derived from an EMBL/GenBank/DDBJ whole genome shotgun (WGS) entry which is preliminary data.</text>
</comment>
<keyword evidence="2" id="KW-0472">Membrane</keyword>
<evidence type="ECO:0000313" key="5">
    <source>
        <dbReference type="Proteomes" id="UP000295543"/>
    </source>
</evidence>
<name>A0A4R5U7C0_9GAMM</name>